<dbReference type="Pfam" id="PF06441">
    <property type="entry name" value="EHN"/>
    <property type="match status" value="3"/>
</dbReference>
<dbReference type="Proteomes" id="UP000075885">
    <property type="component" value="Unassembled WGS sequence"/>
</dbReference>
<dbReference type="SUPFAM" id="SSF53474">
    <property type="entry name" value="alpha/beta-Hydrolases"/>
    <property type="match status" value="3"/>
</dbReference>
<evidence type="ECO:0000313" key="6">
    <source>
        <dbReference type="Proteomes" id="UP000075885"/>
    </source>
</evidence>
<sequence>MSFALRVFFVTISLVTAIIFKQYRTLIAPMPVPELNLKQYWGPGDVKQYKEDTSIKPFKVSYEPAVIDKLRAKLNDVPALTPPLEGVAFEYGFNTDRLKEIIKYWRTTYLEKWSEREQFLNKFPHYHTQIQGLNIHYIHVKPKVPAGTKVLPLLLLHGWPGSVREFYDIIPLLTTKSNDKNFVFEVIVPSLPGYGWSQGSAKKGLSPSEIAIVMKNLMRRVGFDKFYIQGGDWGSLIGNYIATYFQSNVLGLHLNMCSIMTPLSYPKLFLASLRPSLFIDEKYVDYYFPLGEKFSNIIEETGYMHIQSTKPDTIGSVLQGNPVGLAAYILEKFSTWTNPAYRNLPDGGLEKYFKLDSLLDNVMIYYLTDSITTSQRIYAEAFAADELKKEIDRIPTVVPTACAKFRYEIFQQPDWVLKDHFTNLVQSNHFDDGGHFAAMQLPEVLYKDVVAFVASILKQYRELTTPLPIPALKLDEYWGPGDGITYQEDTSIRPFNISYGKPIIQKLTQKLTDLPRFATPLENADPFEYGFNSNRLLEIVRYWREEYLPKWATEREPYLNRYPHFKTQIQGLDIHYIHVLPDTGWRKKSVLPILLLHGWPGSVREFYDIIPLLTETSTEREFTFEVIVPSLPGFGWSQGSAKVGFGGQKMAVIMKNLMERIGHKRFFIHGGDWGALITDMMGTYFPESVIGTHQSGCGVIGTLATLKTTVASIVPSLFVEARHIPYYFPLGSYFKEMILESGYMHLQATKPDTIGAALVGNPIGLAAYILEKFSTQTNRAFRTLPDGGLERAFSLDALLDNLMVYYLTDSIITSQRLYGEAFSERELFAGELERIPNTVPTACAKFRHDVLQTIDWALKGHYTNLVQSNHFEEGGHFSVMQLPHVVYHDIVQLVEKSHFQIAAMGLIARISLVLFGIFIAFAYKAYEQLIVTPRVPSNIEFFEYWGPEGGDPYGDSLEIVPFNISYPSEVIESLRKQLEDVPSLTAPLEGTAFQYGFNSERLQKIIHYWRTDYLNRWDEREAYLNRFSHFKTKIQGLDIHFIRDKAVDVVNPKRIVPLLLLHGWPGSVREFYDIIPMLSSRTSDKEYVFDVIVPSLPGYGWSQGASRPGLSTSKVAVVMKNLMARLGYKRFYIQGGDWGAIIGNLMAILFEKDILGVHLNMCMASGSPLAIGKMIVSSLAPSYFIEKQHIDFYHPTWPKIVELVLEGGYLHLQATKPDTIGTALQNNPVGLAAYILEKFSTWTNPANRDLQDGGLEKHYSLDALLDNVMIYYLTNSITTSQRLYAESFSAAELGKEYENIPTSAPAACAKFRHELFQYPDWILKEHFTNLMQSNHYDDGGHFAAMQLPEVLYKDIVQFVNRLYVR</sequence>
<evidence type="ECO:0000256" key="3">
    <source>
        <dbReference type="ARBA" id="ARBA00022801"/>
    </source>
</evidence>
<dbReference type="PANTHER" id="PTHR21661:SF35">
    <property type="entry name" value="EPOXIDE HYDROLASE"/>
    <property type="match status" value="1"/>
</dbReference>
<evidence type="ECO:0000256" key="1">
    <source>
        <dbReference type="ARBA" id="ARBA00010088"/>
    </source>
</evidence>
<dbReference type="InterPro" id="IPR029058">
    <property type="entry name" value="AB_hydrolase_fold"/>
</dbReference>
<accession>A0A182P364</accession>
<feature type="domain" description="Epoxide hydrolase N-terminal" evidence="4">
    <location>
        <begin position="55"/>
        <end position="166"/>
    </location>
</feature>
<keyword evidence="2" id="KW-0058">Aromatic hydrocarbons catabolism</keyword>
<feature type="domain" description="Epoxide hydrolase N-terminal" evidence="4">
    <location>
        <begin position="492"/>
        <end position="606"/>
    </location>
</feature>
<protein>
    <recommendedName>
        <fullName evidence="4">Epoxide hydrolase N-terminal domain-containing protein</fullName>
    </recommendedName>
</protein>
<comment type="similarity">
    <text evidence="1">Belongs to the peptidase S33 family.</text>
</comment>
<dbReference type="GO" id="GO:0097176">
    <property type="term" value="P:epoxide metabolic process"/>
    <property type="evidence" value="ECO:0007669"/>
    <property type="project" value="TreeGrafter"/>
</dbReference>
<dbReference type="PANTHER" id="PTHR21661">
    <property type="entry name" value="EPOXIDE HYDROLASE 1-RELATED"/>
    <property type="match status" value="1"/>
</dbReference>
<name>A0A182P364_9DIPT</name>
<proteinExistence type="inferred from homology"/>
<dbReference type="PRINTS" id="PR00412">
    <property type="entry name" value="EPOXHYDRLASE"/>
</dbReference>
<keyword evidence="3" id="KW-0378">Hydrolase</keyword>
<dbReference type="VEuPathDB" id="VectorBase:AEPI001348"/>
<reference evidence="5" key="2">
    <citation type="submission" date="2020-05" db="UniProtKB">
        <authorList>
            <consortium name="EnsemblMetazoa"/>
        </authorList>
    </citation>
    <scope>IDENTIFICATION</scope>
    <source>
        <strain evidence="5">Epiroticus2</strain>
    </source>
</reference>
<keyword evidence="6" id="KW-1185">Reference proteome</keyword>
<feature type="domain" description="Epoxide hydrolase N-terminal" evidence="4">
    <location>
        <begin position="960"/>
        <end position="1071"/>
    </location>
</feature>
<evidence type="ECO:0000313" key="5">
    <source>
        <dbReference type="EnsemblMetazoa" id="AEPI001348-PA"/>
    </source>
</evidence>
<reference evidence="6" key="1">
    <citation type="submission" date="2013-03" db="EMBL/GenBank/DDBJ databases">
        <title>The Genome Sequence of Anopheles epiroticus epiroticus2.</title>
        <authorList>
            <consortium name="The Broad Institute Genomics Platform"/>
            <person name="Neafsey D.E."/>
            <person name="Howell P."/>
            <person name="Walker B."/>
            <person name="Young S.K."/>
            <person name="Zeng Q."/>
            <person name="Gargeya S."/>
            <person name="Fitzgerald M."/>
            <person name="Haas B."/>
            <person name="Abouelleil A."/>
            <person name="Allen A.W."/>
            <person name="Alvarado L."/>
            <person name="Arachchi H.M."/>
            <person name="Berlin A.M."/>
            <person name="Chapman S.B."/>
            <person name="Gainer-Dewar J."/>
            <person name="Goldberg J."/>
            <person name="Griggs A."/>
            <person name="Gujja S."/>
            <person name="Hansen M."/>
            <person name="Howarth C."/>
            <person name="Imamovic A."/>
            <person name="Ireland A."/>
            <person name="Larimer J."/>
            <person name="McCowan C."/>
            <person name="Murphy C."/>
            <person name="Pearson M."/>
            <person name="Poon T.W."/>
            <person name="Priest M."/>
            <person name="Roberts A."/>
            <person name="Saif S."/>
            <person name="Shea T."/>
            <person name="Sisk P."/>
            <person name="Sykes S."/>
            <person name="Wortman J."/>
            <person name="Nusbaum C."/>
            <person name="Birren B."/>
        </authorList>
    </citation>
    <scope>NUCLEOTIDE SEQUENCE [LARGE SCALE GENOMIC DNA]</scope>
    <source>
        <strain evidence="6">Epiroticus2</strain>
    </source>
</reference>
<dbReference type="Gene3D" id="3.40.50.1820">
    <property type="entry name" value="alpha/beta hydrolase"/>
    <property type="match status" value="3"/>
</dbReference>
<evidence type="ECO:0000256" key="2">
    <source>
        <dbReference type="ARBA" id="ARBA00022797"/>
    </source>
</evidence>
<dbReference type="EnsemblMetazoa" id="AEPI001348-RA">
    <property type="protein sequence ID" value="AEPI001348-PA"/>
    <property type="gene ID" value="AEPI001348"/>
</dbReference>
<dbReference type="InterPro" id="IPR010497">
    <property type="entry name" value="Epoxide_hydro_N"/>
</dbReference>
<dbReference type="GO" id="GO:0004301">
    <property type="term" value="F:epoxide hydrolase activity"/>
    <property type="evidence" value="ECO:0007669"/>
    <property type="project" value="TreeGrafter"/>
</dbReference>
<organism evidence="5 6">
    <name type="scientific">Anopheles epiroticus</name>
    <dbReference type="NCBI Taxonomy" id="199890"/>
    <lineage>
        <taxon>Eukaryota</taxon>
        <taxon>Metazoa</taxon>
        <taxon>Ecdysozoa</taxon>
        <taxon>Arthropoda</taxon>
        <taxon>Hexapoda</taxon>
        <taxon>Insecta</taxon>
        <taxon>Pterygota</taxon>
        <taxon>Neoptera</taxon>
        <taxon>Endopterygota</taxon>
        <taxon>Diptera</taxon>
        <taxon>Nematocera</taxon>
        <taxon>Culicoidea</taxon>
        <taxon>Culicidae</taxon>
        <taxon>Anophelinae</taxon>
        <taxon>Anopheles</taxon>
    </lineage>
</organism>
<dbReference type="STRING" id="199890.A0A182P364"/>
<dbReference type="InterPro" id="IPR000639">
    <property type="entry name" value="Epox_hydrolase-like"/>
</dbReference>
<evidence type="ECO:0000259" key="4">
    <source>
        <dbReference type="Pfam" id="PF06441"/>
    </source>
</evidence>